<gene>
    <name evidence="2" type="ORF">METZ01_LOCUS105370</name>
</gene>
<feature type="non-terminal residue" evidence="2">
    <location>
        <position position="76"/>
    </location>
</feature>
<protein>
    <submittedName>
        <fullName evidence="2">Uncharacterized protein</fullName>
    </submittedName>
</protein>
<evidence type="ECO:0000256" key="1">
    <source>
        <dbReference type="SAM" id="Phobius"/>
    </source>
</evidence>
<feature type="transmembrane region" description="Helical" evidence="1">
    <location>
        <begin position="12"/>
        <end position="30"/>
    </location>
</feature>
<evidence type="ECO:0000313" key="2">
    <source>
        <dbReference type="EMBL" id="SVA52516.1"/>
    </source>
</evidence>
<proteinExistence type="predicted"/>
<keyword evidence="1" id="KW-0812">Transmembrane</keyword>
<accession>A0A381WJ41</accession>
<sequence length="76" mass="8605">MVIIGLLFPEAYLMVIKYIFVICFVCFAGCRTSEQYATSLDQVPLPFYQESKDNYGHAVQTAPELRLHTAVDKGDK</sequence>
<dbReference type="AlphaFoldDB" id="A0A381WJ41"/>
<organism evidence="2">
    <name type="scientific">marine metagenome</name>
    <dbReference type="NCBI Taxonomy" id="408172"/>
    <lineage>
        <taxon>unclassified sequences</taxon>
        <taxon>metagenomes</taxon>
        <taxon>ecological metagenomes</taxon>
    </lineage>
</organism>
<keyword evidence="1" id="KW-1133">Transmembrane helix</keyword>
<dbReference type="EMBL" id="UINC01011969">
    <property type="protein sequence ID" value="SVA52516.1"/>
    <property type="molecule type" value="Genomic_DNA"/>
</dbReference>
<name>A0A381WJ41_9ZZZZ</name>
<keyword evidence="1" id="KW-0472">Membrane</keyword>
<reference evidence="2" key="1">
    <citation type="submission" date="2018-05" db="EMBL/GenBank/DDBJ databases">
        <authorList>
            <person name="Lanie J.A."/>
            <person name="Ng W.-L."/>
            <person name="Kazmierczak K.M."/>
            <person name="Andrzejewski T.M."/>
            <person name="Davidsen T.M."/>
            <person name="Wayne K.J."/>
            <person name="Tettelin H."/>
            <person name="Glass J.I."/>
            <person name="Rusch D."/>
            <person name="Podicherti R."/>
            <person name="Tsui H.-C.T."/>
            <person name="Winkler M.E."/>
        </authorList>
    </citation>
    <scope>NUCLEOTIDE SEQUENCE</scope>
</reference>